<dbReference type="AlphaFoldDB" id="A0A9P9YLU7"/>
<protein>
    <recommendedName>
        <fullName evidence="7">DUF1907 domain-containing protein</fullName>
    </recommendedName>
</protein>
<dbReference type="GO" id="GO:0005634">
    <property type="term" value="C:nucleus"/>
    <property type="evidence" value="ECO:0007669"/>
    <property type="project" value="UniProtKB-SubCell"/>
</dbReference>
<comment type="caution">
    <text evidence="8">The sequence shown here is derived from an EMBL/GenBank/DDBJ whole genome shotgun (WGS) entry which is preliminary data.</text>
</comment>
<dbReference type="CDD" id="cd17298">
    <property type="entry name" value="DUF1907"/>
    <property type="match status" value="2"/>
</dbReference>
<dbReference type="GO" id="GO:0016788">
    <property type="term" value="F:hydrolase activity, acting on ester bonds"/>
    <property type="evidence" value="ECO:0007669"/>
    <property type="project" value="TreeGrafter"/>
</dbReference>
<organism evidence="8 9">
    <name type="scientific">Drosophila gunungcola</name>
    <name type="common">fruit fly</name>
    <dbReference type="NCBI Taxonomy" id="103775"/>
    <lineage>
        <taxon>Eukaryota</taxon>
        <taxon>Metazoa</taxon>
        <taxon>Ecdysozoa</taxon>
        <taxon>Arthropoda</taxon>
        <taxon>Hexapoda</taxon>
        <taxon>Insecta</taxon>
        <taxon>Pterygota</taxon>
        <taxon>Neoptera</taxon>
        <taxon>Endopterygota</taxon>
        <taxon>Diptera</taxon>
        <taxon>Brachycera</taxon>
        <taxon>Muscomorpha</taxon>
        <taxon>Ephydroidea</taxon>
        <taxon>Drosophilidae</taxon>
        <taxon>Drosophila</taxon>
        <taxon>Sophophora</taxon>
    </lineage>
</organism>
<proteinExistence type="predicted"/>
<dbReference type="EMBL" id="JAMKOV010000006">
    <property type="protein sequence ID" value="KAI8039339.1"/>
    <property type="molecule type" value="Genomic_DNA"/>
</dbReference>
<keyword evidence="3" id="KW-0479">Metal-binding</keyword>
<evidence type="ECO:0000259" key="7">
    <source>
        <dbReference type="SMART" id="SM01168"/>
    </source>
</evidence>
<evidence type="ECO:0000313" key="8">
    <source>
        <dbReference type="EMBL" id="KAI8039339.1"/>
    </source>
</evidence>
<feature type="domain" description="DUF1907" evidence="7">
    <location>
        <begin position="368"/>
        <end position="587"/>
    </location>
</feature>
<sequence length="635" mass="70976">MSQNQLISEQLLFEEKPLYVPPLSELQKVIQGALTANFARVDVSVGPCPDLKDSQFGLVDSGLGGKPTLLEAGGPPFLLPLVQRDKLYNITEITRKIQGPGKIFAVGAGAGPWPIRGSNCEGIYNLSVSETDELTNGSYTATVRGRKEECVLEKIPNTEPRCALLLNLFLSQGKPGQVLRITAKQRTGEQNFIECIRKGLETHYGDKVVGLGGIFLIKKGAAHQHVMRDFSKTPIHTDEEVNEWLKFYEMPAQLNAVGTLVTKEHDLDLRLQHFHSFSFSNWGGHYHYDTTPDVVEYEAYLNVAERVVRVDKPEATHKSLLYLYQSKFLNSYRNICSDNMSQSHLQTDQLLFEEKPLHVPSLLELQKVIQGALNANFASVDVNVGPCPDLKDSQFGLVESGLGGRPTLLEAGGPPYLRPLVQREKLYNLKEITRKVQGPGKIFAVGPGAGPWPIRNSNCEGIFNFSLNEEDELKQGLEQHYGDKVIGLGGIFVVKKGCVHQHVMRDFSKTPIHTHEQIQQWLKFYEMPAQLNAVGTLVTKDLGLDLRLQHFHSFSFENWGGHYHYDTTPDIVEYEAYLSVAERVIRSKKADLKDKCMERVPQRFSQAPKPVTTLSPCDLATSKVAAKATPPIHFH</sequence>
<keyword evidence="5" id="KW-0862">Zinc</keyword>
<keyword evidence="4" id="KW-0378">Hydrolase</keyword>
<comment type="subunit">
    <text evidence="2">Monomer.</text>
</comment>
<evidence type="ECO:0000256" key="3">
    <source>
        <dbReference type="ARBA" id="ARBA00022723"/>
    </source>
</evidence>
<dbReference type="PANTHER" id="PTHR13204:SF1">
    <property type="entry name" value="ESTER HYDROLASE C11ORF54"/>
    <property type="match status" value="1"/>
</dbReference>
<dbReference type="PANTHER" id="PTHR13204">
    <property type="entry name" value="PTD012 PROTEIN"/>
    <property type="match status" value="1"/>
</dbReference>
<evidence type="ECO:0000256" key="4">
    <source>
        <dbReference type="ARBA" id="ARBA00022801"/>
    </source>
</evidence>
<dbReference type="SMART" id="SM01168">
    <property type="entry name" value="DUF1907"/>
    <property type="match status" value="2"/>
</dbReference>
<dbReference type="SUPFAM" id="SSF117856">
    <property type="entry name" value="AF0104/ALDC/Ptd012-like"/>
    <property type="match status" value="2"/>
</dbReference>
<dbReference type="GO" id="GO:0008270">
    <property type="term" value="F:zinc ion binding"/>
    <property type="evidence" value="ECO:0007669"/>
    <property type="project" value="TreeGrafter"/>
</dbReference>
<dbReference type="Proteomes" id="UP001059596">
    <property type="component" value="Unassembled WGS sequence"/>
</dbReference>
<evidence type="ECO:0000256" key="1">
    <source>
        <dbReference type="ARBA" id="ARBA00004123"/>
    </source>
</evidence>
<comment type="subcellular location">
    <subcellularLocation>
        <location evidence="1">Nucleus</location>
    </subcellularLocation>
</comment>
<reference evidence="8" key="1">
    <citation type="journal article" date="2023" name="Genome Biol. Evol.">
        <title>Long-read-based Genome Assembly of Drosophila gunungcola Reveals Fewer Chemosensory Genes in Flower-breeding Species.</title>
        <authorList>
            <person name="Negi A."/>
            <person name="Liao B.Y."/>
            <person name="Yeh S.D."/>
        </authorList>
    </citation>
    <scope>NUCLEOTIDE SEQUENCE</scope>
    <source>
        <strain evidence="8">Sukarami</strain>
    </source>
</reference>
<evidence type="ECO:0000256" key="6">
    <source>
        <dbReference type="ARBA" id="ARBA00023242"/>
    </source>
</evidence>
<keyword evidence="6" id="KW-0539">Nucleus</keyword>
<feature type="domain" description="DUF1907" evidence="7">
    <location>
        <begin position="29"/>
        <end position="310"/>
    </location>
</feature>
<evidence type="ECO:0000256" key="2">
    <source>
        <dbReference type="ARBA" id="ARBA00011245"/>
    </source>
</evidence>
<keyword evidence="9" id="KW-1185">Reference proteome</keyword>
<evidence type="ECO:0000313" key="9">
    <source>
        <dbReference type="Proteomes" id="UP001059596"/>
    </source>
</evidence>
<gene>
    <name evidence="8" type="ORF">M5D96_008062</name>
</gene>
<dbReference type="Pfam" id="PF08925">
    <property type="entry name" value="DUF1907"/>
    <property type="match status" value="3"/>
</dbReference>
<name>A0A9P9YLU7_9MUSC</name>
<accession>A0A9P9YLU7</accession>
<evidence type="ECO:0000256" key="5">
    <source>
        <dbReference type="ARBA" id="ARBA00022833"/>
    </source>
</evidence>
<dbReference type="InterPro" id="IPR015021">
    <property type="entry name" value="C11orf54_DUF1907"/>
</dbReference>